<gene>
    <name evidence="6" type="ORF">KIH74_17830</name>
</gene>
<protein>
    <recommendedName>
        <fullName evidence="5">GH26 domain-containing protein</fullName>
    </recommendedName>
</protein>
<sequence>MNSRRWLSFGLVPSIGLGVVAALLASALTGAGPATAVTPEVPSKQSGMPWASGAFMPDYVPAAQVSFGKERGVRSDVAVVYAGRTDWDAVSNPTWLWRQWKSAPQTLVISSAPFPETGNWSLAACARGSYDEYWKDFGRSAAASGMAGRTVVRLAWEFNGTWVAWAAYRPADFVGCWRNIFTAAESQAPKLRWDWTVNRGIGDALSDATRAWPGKKYVDFVGIDTYDGYPAVTTKAGWNKQLNGNQGLRFWADFARRKGKRLSVPEWGLYPGYAWKGNGGGDNANYMTKMFSFFRSVGGNLAYEAYFNDTDPAHAGALSLNPKARAEYRKQVKAAVRRASR</sequence>
<feature type="domain" description="GH26" evidence="5">
    <location>
        <begin position="32"/>
        <end position="321"/>
    </location>
</feature>
<accession>A0ABS5TI91</accession>
<feature type="signal peptide" evidence="4">
    <location>
        <begin position="1"/>
        <end position="36"/>
    </location>
</feature>
<organism evidence="6 7">
    <name type="scientific">Kineosporia corallincola</name>
    <dbReference type="NCBI Taxonomy" id="2835133"/>
    <lineage>
        <taxon>Bacteria</taxon>
        <taxon>Bacillati</taxon>
        <taxon>Actinomycetota</taxon>
        <taxon>Actinomycetes</taxon>
        <taxon>Kineosporiales</taxon>
        <taxon>Kineosporiaceae</taxon>
        <taxon>Kineosporia</taxon>
    </lineage>
</organism>
<name>A0ABS5TI91_9ACTN</name>
<dbReference type="Pfam" id="PF02156">
    <property type="entry name" value="Glyco_hydro_26"/>
    <property type="match status" value="1"/>
</dbReference>
<feature type="active site" description="Nucleophile" evidence="3">
    <location>
        <position position="266"/>
    </location>
</feature>
<dbReference type="InterPro" id="IPR017853">
    <property type="entry name" value="GH"/>
</dbReference>
<evidence type="ECO:0000256" key="4">
    <source>
        <dbReference type="SAM" id="SignalP"/>
    </source>
</evidence>
<dbReference type="Gene3D" id="3.20.20.80">
    <property type="entry name" value="Glycosidases"/>
    <property type="match status" value="1"/>
</dbReference>
<dbReference type="RefSeq" id="WP_214157106.1">
    <property type="nucleotide sequence ID" value="NZ_JAHBAY010000007.1"/>
</dbReference>
<keyword evidence="4" id="KW-0732">Signal</keyword>
<evidence type="ECO:0000259" key="5">
    <source>
        <dbReference type="PROSITE" id="PS51764"/>
    </source>
</evidence>
<dbReference type="SUPFAM" id="SSF51445">
    <property type="entry name" value="(Trans)glycosidases"/>
    <property type="match status" value="1"/>
</dbReference>
<keyword evidence="7" id="KW-1185">Reference proteome</keyword>
<comment type="caution">
    <text evidence="6">The sequence shown here is derived from an EMBL/GenBank/DDBJ whole genome shotgun (WGS) entry which is preliminary data.</text>
</comment>
<evidence type="ECO:0000256" key="1">
    <source>
        <dbReference type="ARBA" id="ARBA00022801"/>
    </source>
</evidence>
<evidence type="ECO:0000256" key="3">
    <source>
        <dbReference type="PROSITE-ProRule" id="PRU01100"/>
    </source>
</evidence>
<dbReference type="InterPro" id="IPR022790">
    <property type="entry name" value="GH26_dom"/>
</dbReference>
<keyword evidence="2 3" id="KW-0326">Glycosidase</keyword>
<dbReference type="EMBL" id="JAHBAY010000007">
    <property type="protein sequence ID" value="MBT0770808.1"/>
    <property type="molecule type" value="Genomic_DNA"/>
</dbReference>
<evidence type="ECO:0000313" key="6">
    <source>
        <dbReference type="EMBL" id="MBT0770808.1"/>
    </source>
</evidence>
<evidence type="ECO:0000313" key="7">
    <source>
        <dbReference type="Proteomes" id="UP001197247"/>
    </source>
</evidence>
<dbReference type="PROSITE" id="PS51764">
    <property type="entry name" value="GH26"/>
    <property type="match status" value="1"/>
</dbReference>
<comment type="similarity">
    <text evidence="3">Belongs to the glycosyl hydrolase 26 family.</text>
</comment>
<evidence type="ECO:0000256" key="2">
    <source>
        <dbReference type="ARBA" id="ARBA00023295"/>
    </source>
</evidence>
<reference evidence="6 7" key="1">
    <citation type="submission" date="2021-05" db="EMBL/GenBank/DDBJ databases">
        <title>Kineosporia and Streptomyces sp. nov. two new marine actinobacteria isolated from Coral.</title>
        <authorList>
            <person name="Buangrab K."/>
            <person name="Sutthacheep M."/>
            <person name="Yeemin T."/>
            <person name="Harunari E."/>
            <person name="Igarashi Y."/>
            <person name="Kanchanasin P."/>
            <person name="Tanasupawat S."/>
            <person name="Phongsopitanun W."/>
        </authorList>
    </citation>
    <scope>NUCLEOTIDE SEQUENCE [LARGE SCALE GENOMIC DNA]</scope>
    <source>
        <strain evidence="6 7">J2-2</strain>
    </source>
</reference>
<feature type="chain" id="PRO_5045678547" description="GH26 domain-containing protein" evidence="4">
    <location>
        <begin position="37"/>
        <end position="341"/>
    </location>
</feature>
<keyword evidence="1 3" id="KW-0378">Hydrolase</keyword>
<dbReference type="Proteomes" id="UP001197247">
    <property type="component" value="Unassembled WGS sequence"/>
</dbReference>
<feature type="active site" description="Proton donor" evidence="3">
    <location>
        <position position="157"/>
    </location>
</feature>
<proteinExistence type="inferred from homology"/>